<proteinExistence type="inferred from homology"/>
<dbReference type="InterPro" id="IPR005835">
    <property type="entry name" value="NTP_transferase_dom"/>
</dbReference>
<dbReference type="Pfam" id="PF00483">
    <property type="entry name" value="NTP_transferase"/>
    <property type="match status" value="1"/>
</dbReference>
<comment type="similarity">
    <text evidence="4">Belongs to the glucose-1-phosphate thymidylyltransferase family.</text>
</comment>
<evidence type="ECO:0000256" key="1">
    <source>
        <dbReference type="ARBA" id="ARBA00001946"/>
    </source>
</evidence>
<keyword evidence="7 12" id="KW-0548">Nucleotidyltransferase</keyword>
<comment type="pathway">
    <text evidence="3">Bacterial outer membrane biogenesis; LPS O-antigen biosynthesis.</text>
</comment>
<keyword evidence="6 12" id="KW-0808">Transferase</keyword>
<dbReference type="EC" id="2.7.7.24" evidence="5"/>
<gene>
    <name evidence="12" type="primary">rfbA_2</name>
    <name evidence="12" type="ORF">ERS008198_01606</name>
</gene>
<evidence type="ECO:0000256" key="7">
    <source>
        <dbReference type="ARBA" id="ARBA00022695"/>
    </source>
</evidence>
<dbReference type="GO" id="GO:0046872">
    <property type="term" value="F:metal ion binding"/>
    <property type="evidence" value="ECO:0007669"/>
    <property type="project" value="UniProtKB-KW"/>
</dbReference>
<dbReference type="GO" id="GO:0008879">
    <property type="term" value="F:glucose-1-phosphate thymidylyltransferase activity"/>
    <property type="evidence" value="ECO:0007669"/>
    <property type="project" value="UniProtKB-EC"/>
</dbReference>
<evidence type="ECO:0000256" key="6">
    <source>
        <dbReference type="ARBA" id="ARBA00022679"/>
    </source>
</evidence>
<evidence type="ECO:0000313" key="12">
    <source>
        <dbReference type="EMBL" id="CNT98475.1"/>
    </source>
</evidence>
<evidence type="ECO:0000313" key="13">
    <source>
        <dbReference type="Proteomes" id="UP000041314"/>
    </source>
</evidence>
<comment type="catalytic activity">
    <reaction evidence="10">
        <text>dTTP + alpha-D-glucose 1-phosphate + H(+) = dTDP-alpha-D-glucose + diphosphate</text>
        <dbReference type="Rhea" id="RHEA:15225"/>
        <dbReference type="ChEBI" id="CHEBI:15378"/>
        <dbReference type="ChEBI" id="CHEBI:33019"/>
        <dbReference type="ChEBI" id="CHEBI:37568"/>
        <dbReference type="ChEBI" id="CHEBI:57477"/>
        <dbReference type="ChEBI" id="CHEBI:58601"/>
        <dbReference type="EC" id="2.7.7.24"/>
    </reaction>
</comment>
<dbReference type="Proteomes" id="UP000041314">
    <property type="component" value="Unassembled WGS sequence"/>
</dbReference>
<evidence type="ECO:0000256" key="9">
    <source>
        <dbReference type="ARBA" id="ARBA00022842"/>
    </source>
</evidence>
<dbReference type="InterPro" id="IPR005907">
    <property type="entry name" value="G1P_thy_trans_s"/>
</dbReference>
<evidence type="ECO:0000256" key="10">
    <source>
        <dbReference type="ARBA" id="ARBA00049336"/>
    </source>
</evidence>
<accession>A0A655C7K3</accession>
<dbReference type="InterPro" id="IPR029044">
    <property type="entry name" value="Nucleotide-diphossugar_trans"/>
</dbReference>
<evidence type="ECO:0000259" key="11">
    <source>
        <dbReference type="Pfam" id="PF00483"/>
    </source>
</evidence>
<evidence type="ECO:0000256" key="4">
    <source>
        <dbReference type="ARBA" id="ARBA00010480"/>
    </source>
</evidence>
<dbReference type="AlphaFoldDB" id="A0A655C7K3"/>
<reference evidence="12 13" key="1">
    <citation type="submission" date="2015-03" db="EMBL/GenBank/DDBJ databases">
        <authorList>
            <consortium name="Pathogen Informatics"/>
        </authorList>
    </citation>
    <scope>NUCLEOTIDE SEQUENCE [LARGE SCALE GENOMIC DNA]</scope>
    <source>
        <strain evidence="12 13">A1104</strain>
    </source>
</reference>
<keyword evidence="9" id="KW-0460">Magnesium</keyword>
<name>A0A655C7K3_SALET</name>
<dbReference type="PANTHER" id="PTHR43532:SF1">
    <property type="entry name" value="GLUCOSE-1-PHOSPHATE THYMIDYLYLTRANSFERASE 1"/>
    <property type="match status" value="1"/>
</dbReference>
<dbReference type="EMBL" id="CQPA01000008">
    <property type="protein sequence ID" value="CNT98475.1"/>
    <property type="molecule type" value="Genomic_DNA"/>
</dbReference>
<evidence type="ECO:0000256" key="2">
    <source>
        <dbReference type="ARBA" id="ARBA00004781"/>
    </source>
</evidence>
<evidence type="ECO:0000256" key="3">
    <source>
        <dbReference type="ARBA" id="ARBA00005125"/>
    </source>
</evidence>
<comment type="pathway">
    <text evidence="2">Carbohydrate biosynthesis; dTDP-L-rhamnose biosynthesis.</text>
</comment>
<evidence type="ECO:0000256" key="5">
    <source>
        <dbReference type="ARBA" id="ARBA00012461"/>
    </source>
</evidence>
<organism evidence="12 13">
    <name type="scientific">Salmonella enterica subsp. enterica serovar Bovismorbificans</name>
    <dbReference type="NCBI Taxonomy" id="58097"/>
    <lineage>
        <taxon>Bacteria</taxon>
        <taxon>Pseudomonadati</taxon>
        <taxon>Pseudomonadota</taxon>
        <taxon>Gammaproteobacteria</taxon>
        <taxon>Enterobacterales</taxon>
        <taxon>Enterobacteriaceae</taxon>
        <taxon>Salmonella</taxon>
    </lineage>
</organism>
<feature type="domain" description="Nucleotidyl transferase" evidence="11">
    <location>
        <begin position="2"/>
        <end position="134"/>
    </location>
</feature>
<protein>
    <recommendedName>
        <fullName evidence="5">glucose-1-phosphate thymidylyltransferase</fullName>
        <ecNumber evidence="5">2.7.7.24</ecNumber>
    </recommendedName>
</protein>
<dbReference type="PANTHER" id="PTHR43532">
    <property type="entry name" value="GLUCOSE-1-PHOSPHATE THYMIDYLYLTRANSFERASE"/>
    <property type="match status" value="1"/>
</dbReference>
<comment type="cofactor">
    <cofactor evidence="1">
        <name>Mg(2+)</name>
        <dbReference type="ChEBI" id="CHEBI:18420"/>
    </cofactor>
</comment>
<sequence>MLGDNIFYGHDLPKLMEAAVNKESGATVFAYHVNDPERYGVVEFDQNGTAVSLEEKPLQPKSNYAVTGLYFYDNSVVEMAKNLKPSARGELEITDINRIYMDQGRLSVAMMGRGYAWLDTGTHQSLIEASNFIATIEERQGLKVSCPEEIAFRKNFINAQQVIELAGPLLKNDYGKYLLTMVKGL</sequence>
<keyword evidence="8" id="KW-0479">Metal-binding</keyword>
<dbReference type="SUPFAM" id="SSF53448">
    <property type="entry name" value="Nucleotide-diphospho-sugar transferases"/>
    <property type="match status" value="1"/>
</dbReference>
<dbReference type="Gene3D" id="3.90.550.10">
    <property type="entry name" value="Spore Coat Polysaccharide Biosynthesis Protein SpsA, Chain A"/>
    <property type="match status" value="1"/>
</dbReference>
<evidence type="ECO:0000256" key="8">
    <source>
        <dbReference type="ARBA" id="ARBA00022723"/>
    </source>
</evidence>